<dbReference type="Proteomes" id="UP000241462">
    <property type="component" value="Unassembled WGS sequence"/>
</dbReference>
<dbReference type="AlphaFoldDB" id="A0A2T2ZTL5"/>
<dbReference type="InterPro" id="IPR023214">
    <property type="entry name" value="HAD_sf"/>
</dbReference>
<dbReference type="GO" id="GO:0005739">
    <property type="term" value="C:mitochondrion"/>
    <property type="evidence" value="ECO:0007669"/>
    <property type="project" value="TreeGrafter"/>
</dbReference>
<dbReference type="GO" id="GO:0046474">
    <property type="term" value="P:glycerophospholipid biosynthetic process"/>
    <property type="evidence" value="ECO:0007669"/>
    <property type="project" value="TreeGrafter"/>
</dbReference>
<accession>A0A2T2ZTL5</accession>
<organism evidence="1 2">
    <name type="scientific">Coniella lustricola</name>
    <dbReference type="NCBI Taxonomy" id="2025994"/>
    <lineage>
        <taxon>Eukaryota</taxon>
        <taxon>Fungi</taxon>
        <taxon>Dikarya</taxon>
        <taxon>Ascomycota</taxon>
        <taxon>Pezizomycotina</taxon>
        <taxon>Sordariomycetes</taxon>
        <taxon>Sordariomycetidae</taxon>
        <taxon>Diaporthales</taxon>
        <taxon>Schizoparmaceae</taxon>
        <taxon>Coniella</taxon>
    </lineage>
</organism>
<protein>
    <submittedName>
        <fullName evidence="1">HAD-like domain-containing protein</fullName>
    </submittedName>
</protein>
<dbReference type="Gene3D" id="3.40.50.1000">
    <property type="entry name" value="HAD superfamily/HAD-like"/>
    <property type="match status" value="2"/>
</dbReference>
<dbReference type="InterPro" id="IPR006353">
    <property type="entry name" value="HAD-SF_hydro_IIA_CECR5"/>
</dbReference>
<dbReference type="NCBIfam" id="TIGR01460">
    <property type="entry name" value="HAD-SF-IIA"/>
    <property type="match status" value="1"/>
</dbReference>
<sequence>MGATNQDVQQRNAIARANNGASSFFEDCDFSIAFDIDGVLQRGKEVLAHSKEVIELLHSLNVPFILLTNGGGKTERAHAERVSERLGVTIEEDQFIQSHTPFKSLVAAHKGHFVLVLGGHEDQIRDLAVAYGFDHDSILTDSDLLLHFPHLAAFAEISESYHAKFGRFNPKFAQDPAIHGVFVFSSPRDWYLDLQICVDLLLSKQGRLGTRSSKNGNTSLEFNGFYKDGQPMIHFCNPDVQWATSHPQPRLAQGAFMAALEGIWRDVTKGQAPFNIWSCGKPTARTYQFAETAIQARHRKQYPGSQTVVRRAYMIGDNPESDVRGAYLANQHHACQIAWSSVLVETGVYQPRALEMLDPAPTAIRRNV</sequence>
<proteinExistence type="predicted"/>
<dbReference type="InterPro" id="IPR006357">
    <property type="entry name" value="HAD-SF_hydro_IIA"/>
</dbReference>
<name>A0A2T2ZTL5_9PEZI</name>
<dbReference type="PANTHER" id="PTHR14269">
    <property type="entry name" value="CDP-DIACYLGLYCEROL--GLYCEROL-3-PHOSPHATE 3-PHOSPHATIDYLTRANSFERASE-RELATED"/>
    <property type="match status" value="1"/>
</dbReference>
<dbReference type="PANTHER" id="PTHR14269:SF57">
    <property type="entry name" value="SUPERFAMILY HYDROLASE, PUTATIVE (AFU_ORTHOLOGUE AFUA_2G02580)-RELATED"/>
    <property type="match status" value="1"/>
</dbReference>
<dbReference type="STRING" id="2025994.A0A2T2ZTL5"/>
<dbReference type="Pfam" id="PF13344">
    <property type="entry name" value="Hydrolase_6"/>
    <property type="match status" value="1"/>
</dbReference>
<dbReference type="NCBIfam" id="TIGR01456">
    <property type="entry name" value="CECR5"/>
    <property type="match status" value="1"/>
</dbReference>
<reference evidence="1 2" key="1">
    <citation type="journal article" date="2018" name="Mycol. Prog.">
        <title>Coniella lustricola, a new species from submerged detritus.</title>
        <authorList>
            <person name="Raudabaugh D.B."/>
            <person name="Iturriaga T."/>
            <person name="Carver A."/>
            <person name="Mondo S."/>
            <person name="Pangilinan J."/>
            <person name="Lipzen A."/>
            <person name="He G."/>
            <person name="Amirebrahimi M."/>
            <person name="Grigoriev I.V."/>
            <person name="Miller A.N."/>
        </authorList>
    </citation>
    <scope>NUCLEOTIDE SEQUENCE [LARGE SCALE GENOMIC DNA]</scope>
    <source>
        <strain evidence="1 2">B22-T-1</strain>
    </source>
</reference>
<evidence type="ECO:0000313" key="1">
    <source>
        <dbReference type="EMBL" id="PSR76283.1"/>
    </source>
</evidence>
<dbReference type="InterPro" id="IPR036412">
    <property type="entry name" value="HAD-like_sf"/>
</dbReference>
<keyword evidence="2" id="KW-1185">Reference proteome</keyword>
<evidence type="ECO:0000313" key="2">
    <source>
        <dbReference type="Proteomes" id="UP000241462"/>
    </source>
</evidence>
<dbReference type="InterPro" id="IPR050324">
    <property type="entry name" value="CDP-alcohol_PTase-I"/>
</dbReference>
<dbReference type="OrthoDB" id="270009at2759"/>
<dbReference type="EMBL" id="KZ678715">
    <property type="protein sequence ID" value="PSR76283.1"/>
    <property type="molecule type" value="Genomic_DNA"/>
</dbReference>
<dbReference type="SUPFAM" id="SSF56784">
    <property type="entry name" value="HAD-like"/>
    <property type="match status" value="1"/>
</dbReference>
<gene>
    <name evidence="1" type="ORF">BD289DRAFT_378771</name>
</gene>
<dbReference type="Pfam" id="PF13242">
    <property type="entry name" value="Hydrolase_like"/>
    <property type="match status" value="1"/>
</dbReference>
<dbReference type="InParanoid" id="A0A2T2ZTL5"/>